<dbReference type="InterPro" id="IPR052711">
    <property type="entry name" value="Zinc_ADH-like"/>
</dbReference>
<dbReference type="SUPFAM" id="SSF50129">
    <property type="entry name" value="GroES-like"/>
    <property type="match status" value="1"/>
</dbReference>
<dbReference type="Gene3D" id="3.40.50.720">
    <property type="entry name" value="NAD(P)-binding Rossmann-like Domain"/>
    <property type="match status" value="1"/>
</dbReference>
<comment type="caution">
    <text evidence="2">The sequence shown here is derived from an EMBL/GenBank/DDBJ whole genome shotgun (WGS) entry which is preliminary data.</text>
</comment>
<dbReference type="SMART" id="SM00829">
    <property type="entry name" value="PKS_ER"/>
    <property type="match status" value="1"/>
</dbReference>
<feature type="domain" description="Enoyl reductase (ER)" evidence="1">
    <location>
        <begin position="9"/>
        <end position="344"/>
    </location>
</feature>
<protein>
    <recommendedName>
        <fullName evidence="1">Enoyl reductase (ER) domain-containing protein</fullName>
    </recommendedName>
</protein>
<gene>
    <name evidence="2" type="ORF">DFQ27_008240</name>
</gene>
<dbReference type="AlphaFoldDB" id="A0A9P6TYL9"/>
<accession>A0A9P6TYL9</accession>
<proteinExistence type="predicted"/>
<dbReference type="InterPro" id="IPR013149">
    <property type="entry name" value="ADH-like_C"/>
</dbReference>
<evidence type="ECO:0000313" key="3">
    <source>
        <dbReference type="Proteomes" id="UP000807716"/>
    </source>
</evidence>
<sequence length="351" mass="37912">MPSAVILEQTPDDIKLHNAKLVKVPKPTPNPDEALVKIKAVALNHRDIWILDGNYPKLVFNSVLGSDAIGTIAQLPDNHTLPSKNLKTGDRVLIMPSNGWISNPLGPEDETRYAIRGGSTSPGVYAHYTVNDQADLFKVPEYLTDIEAAALPLSGLTAFRALFTKGQVTKGQNVLVTGIGGGVALFALQYAAAVGANVYVTSSDEAKIERAKQYGAKGGVNYRHAKWDEELLQLTGGQKFHVVIDSANGANTGAILSSVLIFGGKFVSFGQTAGSFELGRLYFVRQISILGTTMGSRAEFEQMLDFVTKHNIRPVVGDVFHGLEKIPDAIQHLRDAKHFGKVVITVDGHEE</sequence>
<dbReference type="InterPro" id="IPR036291">
    <property type="entry name" value="NAD(P)-bd_dom_sf"/>
</dbReference>
<dbReference type="Pfam" id="PF08240">
    <property type="entry name" value="ADH_N"/>
    <property type="match status" value="1"/>
</dbReference>
<dbReference type="Proteomes" id="UP000807716">
    <property type="component" value="Unassembled WGS sequence"/>
</dbReference>
<evidence type="ECO:0000259" key="1">
    <source>
        <dbReference type="SMART" id="SM00829"/>
    </source>
</evidence>
<dbReference type="Gene3D" id="3.90.180.10">
    <property type="entry name" value="Medium-chain alcohol dehydrogenases, catalytic domain"/>
    <property type="match status" value="1"/>
</dbReference>
<dbReference type="PANTHER" id="PTHR45033">
    <property type="match status" value="1"/>
</dbReference>
<evidence type="ECO:0000313" key="2">
    <source>
        <dbReference type="EMBL" id="KAG0252148.1"/>
    </source>
</evidence>
<dbReference type="Pfam" id="PF00107">
    <property type="entry name" value="ADH_zinc_N"/>
    <property type="match status" value="1"/>
</dbReference>
<dbReference type="EMBL" id="JAAAJB010000686">
    <property type="protein sequence ID" value="KAG0252148.1"/>
    <property type="molecule type" value="Genomic_DNA"/>
</dbReference>
<dbReference type="OrthoDB" id="449487at2759"/>
<name>A0A9P6TYL9_9FUNG</name>
<dbReference type="InterPro" id="IPR011032">
    <property type="entry name" value="GroES-like_sf"/>
</dbReference>
<dbReference type="CDD" id="cd08276">
    <property type="entry name" value="MDR7"/>
    <property type="match status" value="1"/>
</dbReference>
<dbReference type="PANTHER" id="PTHR45033:SF3">
    <property type="entry name" value="DEHYDROGENASE, PUTATIVE (AFU_ORTHOLOGUE AFUA_2G13270)-RELATED"/>
    <property type="match status" value="1"/>
</dbReference>
<keyword evidence="3" id="KW-1185">Reference proteome</keyword>
<dbReference type="InterPro" id="IPR020843">
    <property type="entry name" value="ER"/>
</dbReference>
<dbReference type="InterPro" id="IPR013154">
    <property type="entry name" value="ADH-like_N"/>
</dbReference>
<organism evidence="2 3">
    <name type="scientific">Actinomortierella ambigua</name>
    <dbReference type="NCBI Taxonomy" id="1343610"/>
    <lineage>
        <taxon>Eukaryota</taxon>
        <taxon>Fungi</taxon>
        <taxon>Fungi incertae sedis</taxon>
        <taxon>Mucoromycota</taxon>
        <taxon>Mortierellomycotina</taxon>
        <taxon>Mortierellomycetes</taxon>
        <taxon>Mortierellales</taxon>
        <taxon>Mortierellaceae</taxon>
        <taxon>Actinomortierella</taxon>
    </lineage>
</organism>
<dbReference type="SUPFAM" id="SSF51735">
    <property type="entry name" value="NAD(P)-binding Rossmann-fold domains"/>
    <property type="match status" value="1"/>
</dbReference>
<reference evidence="2" key="1">
    <citation type="journal article" date="2020" name="Fungal Divers.">
        <title>Resolving the Mortierellaceae phylogeny through synthesis of multi-gene phylogenetics and phylogenomics.</title>
        <authorList>
            <person name="Vandepol N."/>
            <person name="Liber J."/>
            <person name="Desiro A."/>
            <person name="Na H."/>
            <person name="Kennedy M."/>
            <person name="Barry K."/>
            <person name="Grigoriev I.V."/>
            <person name="Miller A.N."/>
            <person name="O'Donnell K."/>
            <person name="Stajich J.E."/>
            <person name="Bonito G."/>
        </authorList>
    </citation>
    <scope>NUCLEOTIDE SEQUENCE</scope>
    <source>
        <strain evidence="2">BC1065</strain>
    </source>
</reference>
<dbReference type="GO" id="GO:0016491">
    <property type="term" value="F:oxidoreductase activity"/>
    <property type="evidence" value="ECO:0007669"/>
    <property type="project" value="InterPro"/>
</dbReference>